<dbReference type="GO" id="GO:0016491">
    <property type="term" value="F:oxidoreductase activity"/>
    <property type="evidence" value="ECO:0007669"/>
    <property type="project" value="UniProtKB-KW"/>
</dbReference>
<dbReference type="AlphaFoldDB" id="A0A7K3WKB7"/>
<dbReference type="Gene3D" id="3.40.50.720">
    <property type="entry name" value="NAD(P)-binding Rossmann-like Domain"/>
    <property type="match status" value="1"/>
</dbReference>
<dbReference type="InterPro" id="IPR051122">
    <property type="entry name" value="SDR_DHRS6-like"/>
</dbReference>
<evidence type="ECO:0000256" key="2">
    <source>
        <dbReference type="ARBA" id="ARBA00023002"/>
    </source>
</evidence>
<evidence type="ECO:0000313" key="5">
    <source>
        <dbReference type="EMBL" id="NEN22079.1"/>
    </source>
</evidence>
<accession>A0A7K3WKB7</accession>
<dbReference type="SUPFAM" id="SSF51735">
    <property type="entry name" value="NAD(P)-binding Rossmann-fold domains"/>
    <property type="match status" value="1"/>
</dbReference>
<dbReference type="Pfam" id="PF13561">
    <property type="entry name" value="adh_short_C2"/>
    <property type="match status" value="1"/>
</dbReference>
<reference evidence="5 6" key="1">
    <citation type="submission" date="2020-02" db="EMBL/GenBank/DDBJ databases">
        <title>Out from the shadows clarifying the taxonomy of the family Cryomorphaceae and related taxa by utilizing the GTDB taxonomic framework.</title>
        <authorList>
            <person name="Bowman J.P."/>
        </authorList>
    </citation>
    <scope>NUCLEOTIDE SEQUENCE [LARGE SCALE GENOMIC DNA]</scope>
    <source>
        <strain evidence="5 6">QSSC 1-22</strain>
    </source>
</reference>
<feature type="region of interest" description="Disordered" evidence="3">
    <location>
        <begin position="176"/>
        <end position="197"/>
    </location>
</feature>
<name>A0A7K3WKB7_9FLAO</name>
<feature type="domain" description="Ketoreductase" evidence="4">
    <location>
        <begin position="1"/>
        <end position="175"/>
    </location>
</feature>
<dbReference type="InterPro" id="IPR036291">
    <property type="entry name" value="NAD(P)-bd_dom_sf"/>
</dbReference>
<sequence length="233" mass="24663">MNYLVIGGATGIGKRLTEILLEKGHKVHVASRNAKANLEEDSNLVVNDLDAVDSDTDWSFLPEELDGVAYCAGTINLKPFKRLKPEDFKKDFDVNLIGAVNTIQAALPALKKGNGGSILLFSSVAAQRGLTFHASVAAAKGAIEGLTRALSAELAPDIRVNALALSLTDTPLAQNLLSTDKKKESSNDRHPLKRYGKPNDAASIGAFLLSADADWITGQVIGVDGGMGTIQNI</sequence>
<gene>
    <name evidence="5" type="ORF">G3O08_00995</name>
</gene>
<keyword evidence="6" id="KW-1185">Reference proteome</keyword>
<proteinExistence type="inferred from homology"/>
<keyword evidence="2" id="KW-0560">Oxidoreductase</keyword>
<evidence type="ECO:0000256" key="3">
    <source>
        <dbReference type="SAM" id="MobiDB-lite"/>
    </source>
</evidence>
<dbReference type="PANTHER" id="PTHR43477">
    <property type="entry name" value="DIHYDROANTICAPSIN 7-DEHYDROGENASE"/>
    <property type="match status" value="1"/>
</dbReference>
<evidence type="ECO:0000259" key="4">
    <source>
        <dbReference type="SMART" id="SM00822"/>
    </source>
</evidence>
<feature type="compositionally biased region" description="Basic and acidic residues" evidence="3">
    <location>
        <begin position="179"/>
        <end position="190"/>
    </location>
</feature>
<protein>
    <submittedName>
        <fullName evidence="5">SDR family oxidoreductase</fullName>
    </submittedName>
</protein>
<dbReference type="PANTHER" id="PTHR43477:SF1">
    <property type="entry name" value="DIHYDROANTICAPSIN 7-DEHYDROGENASE"/>
    <property type="match status" value="1"/>
</dbReference>
<dbReference type="PRINTS" id="PR00081">
    <property type="entry name" value="GDHRDH"/>
</dbReference>
<dbReference type="Proteomes" id="UP000486602">
    <property type="component" value="Unassembled WGS sequence"/>
</dbReference>
<dbReference type="RefSeq" id="WP_163282794.1">
    <property type="nucleotide sequence ID" value="NZ_JAAGVY010000001.1"/>
</dbReference>
<dbReference type="InterPro" id="IPR002347">
    <property type="entry name" value="SDR_fam"/>
</dbReference>
<comment type="caution">
    <text evidence="5">The sequence shown here is derived from an EMBL/GenBank/DDBJ whole genome shotgun (WGS) entry which is preliminary data.</text>
</comment>
<comment type="similarity">
    <text evidence="1">Belongs to the short-chain dehydrogenases/reductases (SDR) family.</text>
</comment>
<dbReference type="InterPro" id="IPR057326">
    <property type="entry name" value="KR_dom"/>
</dbReference>
<organism evidence="5 6">
    <name type="scientific">Cryomorpha ignava</name>
    <dbReference type="NCBI Taxonomy" id="101383"/>
    <lineage>
        <taxon>Bacteria</taxon>
        <taxon>Pseudomonadati</taxon>
        <taxon>Bacteroidota</taxon>
        <taxon>Flavobacteriia</taxon>
        <taxon>Flavobacteriales</taxon>
        <taxon>Cryomorphaceae</taxon>
        <taxon>Cryomorpha</taxon>
    </lineage>
</organism>
<evidence type="ECO:0000256" key="1">
    <source>
        <dbReference type="ARBA" id="ARBA00006484"/>
    </source>
</evidence>
<evidence type="ECO:0000313" key="6">
    <source>
        <dbReference type="Proteomes" id="UP000486602"/>
    </source>
</evidence>
<dbReference type="EMBL" id="JAAGVY010000001">
    <property type="protein sequence ID" value="NEN22079.1"/>
    <property type="molecule type" value="Genomic_DNA"/>
</dbReference>
<dbReference type="SMART" id="SM00822">
    <property type="entry name" value="PKS_KR"/>
    <property type="match status" value="1"/>
</dbReference>
<dbReference type="CDD" id="cd05233">
    <property type="entry name" value="SDR_c"/>
    <property type="match status" value="1"/>
</dbReference>